<evidence type="ECO:0000256" key="7">
    <source>
        <dbReference type="ARBA" id="ARBA00022989"/>
    </source>
</evidence>
<dbReference type="Pfam" id="PF01758">
    <property type="entry name" value="SBF"/>
    <property type="match status" value="1"/>
</dbReference>
<keyword evidence="6" id="KW-0059">Arsenical resistance</keyword>
<dbReference type="PANTHER" id="PTHR43057">
    <property type="entry name" value="ARSENITE EFFLUX TRANSPORTER"/>
    <property type="match status" value="1"/>
</dbReference>
<keyword evidence="7 9" id="KW-1133">Transmembrane helix</keyword>
<dbReference type="FunFam" id="1.20.1530.20:FF:000009">
    <property type="entry name" value="Arsenite transporter, ACR3 family"/>
    <property type="match status" value="1"/>
</dbReference>
<keyword evidence="12" id="KW-1185">Reference proteome</keyword>
<feature type="transmembrane region" description="Helical" evidence="10">
    <location>
        <begin position="288"/>
        <end position="310"/>
    </location>
</feature>
<feature type="transmembrane region" description="Helical" evidence="10">
    <location>
        <begin position="316"/>
        <end position="337"/>
    </location>
</feature>
<dbReference type="PIRSF" id="PIRSF005508">
    <property type="entry name" value="Acr3"/>
    <property type="match status" value="1"/>
</dbReference>
<keyword evidence="8 9" id="KW-0472">Membrane</keyword>
<sequence length="360" mass="40167">MKNSEKLSKYDRYMTVWIILAMIAGIGLGVLFPAVSKTITQLQVGTTSVPIAIGLILMLYPVLTKVKYEELGHVFSDWRTLGVSLLQNWLFGPLLMFLLAVTFLRHEPGYMTGLILIGLARCIAMVIIWSQLAHGDNEYTAGLVALNSIFQIIFYTVLAYVFLTVLPNWFGLSAYHVTVSMGAIAKSIGLYLGVPFIAGISSRYLLIHWRGREWFESVYLKRISRITFWALIFTILVMFAVKSKQVVALPLDMVRIAIPLILYFVLMFSITFVISYHMKRSYAVTTSLSLTAASNNFELAIAVAVGVFGINSPEAFTAVIGPLVEVPVMLGLVNVALHLKQTLNWNQTDSQAKQIYHLKG</sequence>
<dbReference type="Gene3D" id="1.20.1530.20">
    <property type="match status" value="1"/>
</dbReference>
<dbReference type="GO" id="GO:0005886">
    <property type="term" value="C:plasma membrane"/>
    <property type="evidence" value="ECO:0007669"/>
    <property type="project" value="UniProtKB-SubCell"/>
</dbReference>
<dbReference type="GO" id="GO:0015104">
    <property type="term" value="F:antimonite transmembrane transporter activity"/>
    <property type="evidence" value="ECO:0007669"/>
    <property type="project" value="TreeGrafter"/>
</dbReference>
<dbReference type="PANTHER" id="PTHR43057:SF1">
    <property type="entry name" value="ARSENICAL-RESISTANCE PROTEIN 3"/>
    <property type="match status" value="1"/>
</dbReference>
<comment type="caution">
    <text evidence="11">The sequence shown here is derived from an EMBL/GenBank/DDBJ whole genome shotgun (WGS) entry which is preliminary data.</text>
</comment>
<gene>
    <name evidence="11" type="ORF">IWT30_01304</name>
</gene>
<feature type="transmembrane region" description="Helical" evidence="10">
    <location>
        <begin position="83"/>
        <end position="104"/>
    </location>
</feature>
<feature type="transmembrane region" description="Helical" evidence="10">
    <location>
        <begin position="141"/>
        <end position="163"/>
    </location>
</feature>
<dbReference type="GO" id="GO:0046685">
    <property type="term" value="P:response to arsenic-containing substance"/>
    <property type="evidence" value="ECO:0007669"/>
    <property type="project" value="UniProtKB-KW"/>
</dbReference>
<feature type="transmembrane region" description="Helical" evidence="10">
    <location>
        <begin position="183"/>
        <end position="206"/>
    </location>
</feature>
<dbReference type="RefSeq" id="WP_225360241.1">
    <property type="nucleotide sequence ID" value="NZ_BCMF01000005.1"/>
</dbReference>
<dbReference type="GO" id="GO:0015105">
    <property type="term" value="F:arsenite transmembrane transporter activity"/>
    <property type="evidence" value="ECO:0007669"/>
    <property type="project" value="TreeGrafter"/>
</dbReference>
<evidence type="ECO:0000256" key="3">
    <source>
        <dbReference type="ARBA" id="ARBA00022448"/>
    </source>
</evidence>
<evidence type="ECO:0000256" key="10">
    <source>
        <dbReference type="SAM" id="Phobius"/>
    </source>
</evidence>
<keyword evidence="4 9" id="KW-1003">Cell membrane</keyword>
<dbReference type="AlphaFoldDB" id="A0A1Z5ICG9"/>
<evidence type="ECO:0000256" key="5">
    <source>
        <dbReference type="ARBA" id="ARBA00022692"/>
    </source>
</evidence>
<dbReference type="InterPro" id="IPR002657">
    <property type="entry name" value="BilAc:Na_symport/Acr3"/>
</dbReference>
<evidence type="ECO:0000256" key="4">
    <source>
        <dbReference type="ARBA" id="ARBA00022475"/>
    </source>
</evidence>
<evidence type="ECO:0000256" key="9">
    <source>
        <dbReference type="PIRNR" id="PIRNR005508"/>
    </source>
</evidence>
<feature type="transmembrane region" description="Helical" evidence="10">
    <location>
        <begin position="110"/>
        <end position="129"/>
    </location>
</feature>
<feature type="transmembrane region" description="Helical" evidence="10">
    <location>
        <begin position="44"/>
        <end position="63"/>
    </location>
</feature>
<dbReference type="EMBL" id="BCMF01000005">
    <property type="protein sequence ID" value="GAW99335.1"/>
    <property type="molecule type" value="Genomic_DNA"/>
</dbReference>
<comment type="similarity">
    <text evidence="2 9">Belongs to the arsenical resistance-3 (ACR3) (TC 2.A.59) family.</text>
</comment>
<feature type="transmembrane region" description="Helical" evidence="10">
    <location>
        <begin position="226"/>
        <end position="244"/>
    </location>
</feature>
<feature type="transmembrane region" description="Helical" evidence="10">
    <location>
        <begin position="256"/>
        <end position="276"/>
    </location>
</feature>
<dbReference type="InterPro" id="IPR038770">
    <property type="entry name" value="Na+/solute_symporter_sf"/>
</dbReference>
<dbReference type="NCBIfam" id="TIGR00832">
    <property type="entry name" value="acr3"/>
    <property type="match status" value="1"/>
</dbReference>
<evidence type="ECO:0000256" key="6">
    <source>
        <dbReference type="ARBA" id="ARBA00022849"/>
    </source>
</evidence>
<reference evidence="11 12" key="1">
    <citation type="submission" date="2015-11" db="EMBL/GenBank/DDBJ databases">
        <title>Draft genome sequences of new species of the genus Lactobacillus isolated from orchardgrass silage.</title>
        <authorList>
            <person name="Tohno M."/>
            <person name="Tanizawa Y."/>
            <person name="Arita M."/>
        </authorList>
    </citation>
    <scope>NUCLEOTIDE SEQUENCE [LARGE SCALE GENOMIC DNA]</scope>
    <source>
        <strain evidence="11 12">IWT30</strain>
    </source>
</reference>
<dbReference type="InterPro" id="IPR004706">
    <property type="entry name" value="Arsenical-R_Acr3"/>
</dbReference>
<keyword evidence="3 9" id="KW-0813">Transport</keyword>
<evidence type="ECO:0000256" key="2">
    <source>
        <dbReference type="ARBA" id="ARBA00010110"/>
    </source>
</evidence>
<evidence type="ECO:0000313" key="12">
    <source>
        <dbReference type="Proteomes" id="UP000198374"/>
    </source>
</evidence>
<dbReference type="Proteomes" id="UP000198374">
    <property type="component" value="Unassembled WGS sequence"/>
</dbReference>
<comment type="subcellular location">
    <subcellularLocation>
        <location evidence="1 9">Cell membrane</location>
        <topology evidence="1 9">Multi-pass membrane protein</topology>
    </subcellularLocation>
</comment>
<evidence type="ECO:0000256" key="8">
    <source>
        <dbReference type="ARBA" id="ARBA00023136"/>
    </source>
</evidence>
<proteinExistence type="inferred from homology"/>
<accession>A0A1Z5ICG9</accession>
<feature type="transmembrane region" description="Helical" evidence="10">
    <location>
        <begin position="12"/>
        <end position="32"/>
    </location>
</feature>
<keyword evidence="5 9" id="KW-0812">Transmembrane</keyword>
<dbReference type="GO" id="GO:0015297">
    <property type="term" value="F:antiporter activity"/>
    <property type="evidence" value="ECO:0007669"/>
    <property type="project" value="UniProtKB-UniRule"/>
</dbReference>
<name>A0A1Z5ICG9_9LACO</name>
<organism evidence="11 12">
    <name type="scientific">Secundilactobacillus mixtipabuli</name>
    <dbReference type="NCBI Taxonomy" id="1435342"/>
    <lineage>
        <taxon>Bacteria</taxon>
        <taxon>Bacillati</taxon>
        <taxon>Bacillota</taxon>
        <taxon>Bacilli</taxon>
        <taxon>Lactobacillales</taxon>
        <taxon>Lactobacillaceae</taxon>
        <taxon>Secundilactobacillus</taxon>
    </lineage>
</organism>
<evidence type="ECO:0000313" key="11">
    <source>
        <dbReference type="EMBL" id="GAW99335.1"/>
    </source>
</evidence>
<evidence type="ECO:0000256" key="1">
    <source>
        <dbReference type="ARBA" id="ARBA00004651"/>
    </source>
</evidence>
<protein>
    <submittedName>
        <fullName evidence="11">Arsenic resistance protein ArsB</fullName>
    </submittedName>
</protein>